<organism evidence="1">
    <name type="scientific">Arion vulgaris</name>
    <dbReference type="NCBI Taxonomy" id="1028688"/>
    <lineage>
        <taxon>Eukaryota</taxon>
        <taxon>Metazoa</taxon>
        <taxon>Spiralia</taxon>
        <taxon>Lophotrochozoa</taxon>
        <taxon>Mollusca</taxon>
        <taxon>Gastropoda</taxon>
        <taxon>Heterobranchia</taxon>
        <taxon>Euthyneura</taxon>
        <taxon>Panpulmonata</taxon>
        <taxon>Eupulmonata</taxon>
        <taxon>Stylommatophora</taxon>
        <taxon>Helicina</taxon>
        <taxon>Arionoidea</taxon>
        <taxon>Arionidae</taxon>
        <taxon>Arion</taxon>
    </lineage>
</organism>
<accession>A0A0B6ZFC2</accession>
<dbReference type="EMBL" id="HACG01020252">
    <property type="protein sequence ID" value="CEK67117.1"/>
    <property type="molecule type" value="Transcribed_RNA"/>
</dbReference>
<sequence length="77" mass="8738">KIENSFSVLPDSVDEILGQLDEQSNGVDMEDSVIQEPRSRLTEGQTDQTYKTVGIFWQCTACEIWEKTGYIPFIGHL</sequence>
<proteinExistence type="predicted"/>
<gene>
    <name evidence="1" type="primary">ORF61401</name>
</gene>
<protein>
    <submittedName>
        <fullName evidence="1">Uncharacterized protein</fullName>
    </submittedName>
</protein>
<evidence type="ECO:0000313" key="1">
    <source>
        <dbReference type="EMBL" id="CEK67117.1"/>
    </source>
</evidence>
<reference evidence="1" key="1">
    <citation type="submission" date="2014-12" db="EMBL/GenBank/DDBJ databases">
        <title>Insight into the proteome of Arion vulgaris.</title>
        <authorList>
            <person name="Aradska J."/>
            <person name="Bulat T."/>
            <person name="Smidak R."/>
            <person name="Sarate P."/>
            <person name="Gangsoo J."/>
            <person name="Sialana F."/>
            <person name="Bilban M."/>
            <person name="Lubec G."/>
        </authorList>
    </citation>
    <scope>NUCLEOTIDE SEQUENCE</scope>
    <source>
        <tissue evidence="1">Skin</tissue>
    </source>
</reference>
<dbReference type="AlphaFoldDB" id="A0A0B6ZFC2"/>
<name>A0A0B6ZFC2_9EUPU</name>
<feature type="non-terminal residue" evidence="1">
    <location>
        <position position="1"/>
    </location>
</feature>